<dbReference type="PROSITE" id="PS50126">
    <property type="entry name" value="S1"/>
    <property type="match status" value="2"/>
</dbReference>
<dbReference type="STRING" id="1192034.CAP_8937"/>
<dbReference type="SUPFAM" id="SSF50249">
    <property type="entry name" value="Nucleic acid-binding proteins"/>
    <property type="match status" value="2"/>
</dbReference>
<dbReference type="Gene3D" id="2.40.50.140">
    <property type="entry name" value="Nucleic acid-binding proteins"/>
    <property type="match status" value="2"/>
</dbReference>
<feature type="domain" description="S1 motif" evidence="5">
    <location>
        <begin position="29"/>
        <end position="95"/>
    </location>
</feature>
<dbReference type="OrthoDB" id="9810507at2"/>
<dbReference type="SMART" id="SM00316">
    <property type="entry name" value="S1"/>
    <property type="match status" value="2"/>
</dbReference>
<dbReference type="GO" id="GO:0003735">
    <property type="term" value="F:structural constituent of ribosome"/>
    <property type="evidence" value="ECO:0007669"/>
    <property type="project" value="TreeGrafter"/>
</dbReference>
<evidence type="ECO:0000256" key="3">
    <source>
        <dbReference type="ARBA" id="ARBA00023274"/>
    </source>
</evidence>
<sequence>MPQEPKESFASLFEHGAASARVSRRHQVGEQVEVTIVAVTREAIFADLGGKQEGMFERMDLATPDGAVQVAVGSRVSAQVAGFDRETGQARLKPLVVRASPEGAAPQKASGPVLVEGSHIKGKVVSIERFGVFVQIQGAPPRSGRGLVPTAETGTPRGADLRKSFTVGQDVEAKILSVDETGRIRLSFAALKTDAERKEFEAFSKGPKKEEKANPRSLGTLGDLLAKHTKR</sequence>
<name>A0A017SV24_9BACT</name>
<comment type="similarity">
    <text evidence="1">Belongs to the bacterial ribosomal protein bS1 family.</text>
</comment>
<dbReference type="AlphaFoldDB" id="A0A017SV24"/>
<evidence type="ECO:0000256" key="4">
    <source>
        <dbReference type="SAM" id="MobiDB-lite"/>
    </source>
</evidence>
<dbReference type="GO" id="GO:1990904">
    <property type="term" value="C:ribonucleoprotein complex"/>
    <property type="evidence" value="ECO:0007669"/>
    <property type="project" value="UniProtKB-KW"/>
</dbReference>
<feature type="domain" description="S1 motif" evidence="5">
    <location>
        <begin position="117"/>
        <end position="189"/>
    </location>
</feature>
<protein>
    <submittedName>
        <fullName evidence="6">S1 RNA binding domain protein</fullName>
    </submittedName>
</protein>
<evidence type="ECO:0000256" key="2">
    <source>
        <dbReference type="ARBA" id="ARBA00022980"/>
    </source>
</evidence>
<dbReference type="RefSeq" id="WP_044250332.1">
    <property type="nucleotide sequence ID" value="NZ_ASRX01000096.1"/>
</dbReference>
<dbReference type="Proteomes" id="UP000019678">
    <property type="component" value="Unassembled WGS sequence"/>
</dbReference>
<dbReference type="InterPro" id="IPR003029">
    <property type="entry name" value="S1_domain"/>
</dbReference>
<dbReference type="EMBL" id="ASRX01000096">
    <property type="protein sequence ID" value="EYF00848.1"/>
    <property type="molecule type" value="Genomic_DNA"/>
</dbReference>
<keyword evidence="3" id="KW-0687">Ribonucleoprotein</keyword>
<dbReference type="PANTHER" id="PTHR10724">
    <property type="entry name" value="30S RIBOSOMAL PROTEIN S1"/>
    <property type="match status" value="1"/>
</dbReference>
<evidence type="ECO:0000259" key="5">
    <source>
        <dbReference type="PROSITE" id="PS50126"/>
    </source>
</evidence>
<dbReference type="GO" id="GO:0003729">
    <property type="term" value="F:mRNA binding"/>
    <property type="evidence" value="ECO:0007669"/>
    <property type="project" value="TreeGrafter"/>
</dbReference>
<accession>A0A017SV24</accession>
<evidence type="ECO:0000313" key="6">
    <source>
        <dbReference type="EMBL" id="EYF00848.1"/>
    </source>
</evidence>
<proteinExistence type="inferred from homology"/>
<comment type="caution">
    <text evidence="6">The sequence shown here is derived from an EMBL/GenBank/DDBJ whole genome shotgun (WGS) entry which is preliminary data.</text>
</comment>
<feature type="region of interest" description="Disordered" evidence="4">
    <location>
        <begin position="199"/>
        <end position="231"/>
    </location>
</feature>
<dbReference type="GO" id="GO:0005840">
    <property type="term" value="C:ribosome"/>
    <property type="evidence" value="ECO:0007669"/>
    <property type="project" value="UniProtKB-KW"/>
</dbReference>
<feature type="compositionally biased region" description="Basic and acidic residues" evidence="4">
    <location>
        <begin position="199"/>
        <end position="214"/>
    </location>
</feature>
<gene>
    <name evidence="6" type="ORF">CAP_8937</name>
</gene>
<dbReference type="eggNOG" id="COG0539">
    <property type="taxonomic scope" value="Bacteria"/>
</dbReference>
<organism evidence="6 7">
    <name type="scientific">Chondromyces apiculatus DSM 436</name>
    <dbReference type="NCBI Taxonomy" id="1192034"/>
    <lineage>
        <taxon>Bacteria</taxon>
        <taxon>Pseudomonadati</taxon>
        <taxon>Myxococcota</taxon>
        <taxon>Polyangia</taxon>
        <taxon>Polyangiales</taxon>
        <taxon>Polyangiaceae</taxon>
        <taxon>Chondromyces</taxon>
    </lineage>
</organism>
<dbReference type="Pfam" id="PF00575">
    <property type="entry name" value="S1"/>
    <property type="match status" value="2"/>
</dbReference>
<dbReference type="PANTHER" id="PTHR10724:SF7">
    <property type="entry name" value="SMALL RIBOSOMAL SUBUNIT PROTEIN BS1C"/>
    <property type="match status" value="1"/>
</dbReference>
<feature type="region of interest" description="Disordered" evidence="4">
    <location>
        <begin position="141"/>
        <end position="161"/>
    </location>
</feature>
<dbReference type="InterPro" id="IPR050437">
    <property type="entry name" value="Ribos_protein_bS1-like"/>
</dbReference>
<evidence type="ECO:0000256" key="1">
    <source>
        <dbReference type="ARBA" id="ARBA00006767"/>
    </source>
</evidence>
<evidence type="ECO:0000313" key="7">
    <source>
        <dbReference type="Proteomes" id="UP000019678"/>
    </source>
</evidence>
<reference evidence="6 7" key="1">
    <citation type="submission" date="2013-05" db="EMBL/GenBank/DDBJ databases">
        <title>Genome assembly of Chondromyces apiculatus DSM 436.</title>
        <authorList>
            <person name="Sharma G."/>
            <person name="Khatri I."/>
            <person name="Kaur C."/>
            <person name="Mayilraj S."/>
            <person name="Subramanian S."/>
        </authorList>
    </citation>
    <scope>NUCLEOTIDE SEQUENCE [LARGE SCALE GENOMIC DNA]</scope>
    <source>
        <strain evidence="6 7">DSM 436</strain>
    </source>
</reference>
<dbReference type="InterPro" id="IPR012340">
    <property type="entry name" value="NA-bd_OB-fold"/>
</dbReference>
<keyword evidence="2" id="KW-0689">Ribosomal protein</keyword>
<dbReference type="GO" id="GO:0006412">
    <property type="term" value="P:translation"/>
    <property type="evidence" value="ECO:0007669"/>
    <property type="project" value="TreeGrafter"/>
</dbReference>
<keyword evidence="7" id="KW-1185">Reference proteome</keyword>